<proteinExistence type="predicted"/>
<organism evidence="3 4">
    <name type="scientific">Segatella salivae F0493</name>
    <dbReference type="NCBI Taxonomy" id="1395125"/>
    <lineage>
        <taxon>Bacteria</taxon>
        <taxon>Pseudomonadati</taxon>
        <taxon>Bacteroidota</taxon>
        <taxon>Bacteroidia</taxon>
        <taxon>Bacteroidales</taxon>
        <taxon>Prevotellaceae</taxon>
        <taxon>Segatella</taxon>
    </lineage>
</organism>
<name>U2MG36_9BACT</name>
<evidence type="ECO:0000256" key="2">
    <source>
        <dbReference type="SAM" id="Phobius"/>
    </source>
</evidence>
<dbReference type="EMBL" id="AWGW01000030">
    <property type="protein sequence ID" value="ERJ98258.1"/>
    <property type="molecule type" value="Genomic_DNA"/>
</dbReference>
<dbReference type="Proteomes" id="UP000017023">
    <property type="component" value="Unassembled WGS sequence"/>
</dbReference>
<evidence type="ECO:0000313" key="3">
    <source>
        <dbReference type="EMBL" id="ERJ98258.1"/>
    </source>
</evidence>
<feature type="region of interest" description="Disordered" evidence="1">
    <location>
        <begin position="61"/>
        <end position="82"/>
    </location>
</feature>
<dbReference type="GeneID" id="78498837"/>
<keyword evidence="2" id="KW-0812">Transmembrane</keyword>
<dbReference type="AlphaFoldDB" id="U2MG36"/>
<evidence type="ECO:0000256" key="1">
    <source>
        <dbReference type="SAM" id="MobiDB-lite"/>
    </source>
</evidence>
<protein>
    <submittedName>
        <fullName evidence="3">Uncharacterized protein</fullName>
    </submittedName>
</protein>
<keyword evidence="2" id="KW-1133">Transmembrane helix</keyword>
<dbReference type="PATRIC" id="fig|1395125.3.peg.2441"/>
<keyword evidence="2" id="KW-0472">Membrane</keyword>
<dbReference type="RefSeq" id="WP_021826410.1">
    <property type="nucleotide sequence ID" value="NZ_AWGW01000030.1"/>
</dbReference>
<gene>
    <name evidence="3" type="ORF">HMPREF9145_1115</name>
</gene>
<evidence type="ECO:0000313" key="4">
    <source>
        <dbReference type="Proteomes" id="UP000017023"/>
    </source>
</evidence>
<accession>U2MG36</accession>
<feature type="transmembrane region" description="Helical" evidence="2">
    <location>
        <begin position="91"/>
        <end position="110"/>
    </location>
</feature>
<sequence length="113" mass="12550">MEEEYVDDYIDDGDYDAFYEEQHQGHHKKVEYSSGIDPHHIMLGAAGAALVHAAIKKAAGKRRQQQAQHRGQSVAPQSVPATEWDKKMDSCILNGCAIVVVAAIVMFFVWCCS</sequence>
<feature type="transmembrane region" description="Helical" evidence="2">
    <location>
        <begin position="38"/>
        <end position="55"/>
    </location>
</feature>
<reference evidence="3 4" key="1">
    <citation type="submission" date="2013-08" db="EMBL/GenBank/DDBJ databases">
        <authorList>
            <person name="Durkin A.S."/>
            <person name="Haft D.R."/>
            <person name="McCorrison J."/>
            <person name="Torralba M."/>
            <person name="Gillis M."/>
            <person name="Haft D.H."/>
            <person name="Methe B."/>
            <person name="Sutton G."/>
            <person name="Nelson K.E."/>
        </authorList>
    </citation>
    <scope>NUCLEOTIDE SEQUENCE [LARGE SCALE GENOMIC DNA]</scope>
    <source>
        <strain evidence="3 4">F0493</strain>
    </source>
</reference>
<comment type="caution">
    <text evidence="3">The sequence shown here is derived from an EMBL/GenBank/DDBJ whole genome shotgun (WGS) entry which is preliminary data.</text>
</comment>